<dbReference type="HOGENOM" id="CLU_013985_19_8_9"/>
<protein>
    <submittedName>
        <fullName evidence="2">Acetyltransferase, GNAT family</fullName>
    </submittedName>
</protein>
<dbReference type="InterPro" id="IPR016181">
    <property type="entry name" value="Acyl_CoA_acyltransferase"/>
</dbReference>
<evidence type="ECO:0000259" key="1">
    <source>
        <dbReference type="PROSITE" id="PS51186"/>
    </source>
</evidence>
<dbReference type="PaxDb" id="195103-CPF_0811"/>
<dbReference type="AlphaFoldDB" id="A0A0H2YP72"/>
<dbReference type="Pfam" id="PF00583">
    <property type="entry name" value="Acetyltransf_1"/>
    <property type="match status" value="1"/>
</dbReference>
<accession>A0A0H2YP72</accession>
<dbReference type="EMBL" id="CP000246">
    <property type="protein sequence ID" value="ABG82569.1"/>
    <property type="molecule type" value="Genomic_DNA"/>
</dbReference>
<dbReference type="GeneID" id="93002851"/>
<gene>
    <name evidence="2" type="ordered locus">CPF_0811</name>
</gene>
<evidence type="ECO:0000313" key="2">
    <source>
        <dbReference type="EMBL" id="ABG82569.1"/>
    </source>
</evidence>
<proteinExistence type="predicted"/>
<sequence>MSLKIRDIKIEDYKEISKIRKMPGVMENILSNKDEEDELIKEKIINRGNNQYWYVAEEDGKVLGLGILMNHGNLRKKHVGVITLMVNSDYQNKGIGSLLMDKLINLSESLNIIRLELCVFRDNYKAINLYKKFGFKEEGIKIKSALKNGEYADEIIMARISL</sequence>
<dbReference type="PROSITE" id="PS51186">
    <property type="entry name" value="GNAT"/>
    <property type="match status" value="1"/>
</dbReference>
<dbReference type="GO" id="GO:0016747">
    <property type="term" value="F:acyltransferase activity, transferring groups other than amino-acyl groups"/>
    <property type="evidence" value="ECO:0007669"/>
    <property type="project" value="InterPro"/>
</dbReference>
<dbReference type="eggNOG" id="COG1670">
    <property type="taxonomic scope" value="Bacteria"/>
</dbReference>
<dbReference type="RefSeq" id="WP_011590382.1">
    <property type="nucleotide sequence ID" value="NC_008261.1"/>
</dbReference>
<dbReference type="STRING" id="195103.CPF_0811"/>
<dbReference type="CDD" id="cd04301">
    <property type="entry name" value="NAT_SF"/>
    <property type="match status" value="1"/>
</dbReference>
<evidence type="ECO:0000313" key="3">
    <source>
        <dbReference type="Proteomes" id="UP000001823"/>
    </source>
</evidence>
<organism evidence="2 3">
    <name type="scientific">Clostridium perfringens (strain ATCC 13124 / DSM 756 / JCM 1290 / NCIMB 6125 / NCTC 8237 / Type A)</name>
    <dbReference type="NCBI Taxonomy" id="195103"/>
    <lineage>
        <taxon>Bacteria</taxon>
        <taxon>Bacillati</taxon>
        <taxon>Bacillota</taxon>
        <taxon>Clostridia</taxon>
        <taxon>Eubacteriales</taxon>
        <taxon>Clostridiaceae</taxon>
        <taxon>Clostridium</taxon>
    </lineage>
</organism>
<dbReference type="PANTHER" id="PTHR43072">
    <property type="entry name" value="N-ACETYLTRANSFERASE"/>
    <property type="match status" value="1"/>
</dbReference>
<reference evidence="2 3" key="1">
    <citation type="journal article" date="2006" name="Genome Res.">
        <title>Skewed genomic variability in strains of the toxigenic bacterial pathogen, Clostridium perfringens.</title>
        <authorList>
            <person name="Myers G.S."/>
            <person name="Rasko D.A."/>
            <person name="Cheung J.K."/>
            <person name="Ravel J."/>
            <person name="Seshadri R."/>
            <person name="Deboy R.T."/>
            <person name="Ren Q."/>
            <person name="Varga J."/>
            <person name="Awad M.M."/>
            <person name="Brinkac L.M."/>
            <person name="Daugherty S.C."/>
            <person name="Haft D.H."/>
            <person name="Dodson R.J."/>
            <person name="Madupu R."/>
            <person name="Nelson W.C."/>
            <person name="Rosovitz M.J."/>
            <person name="Sullivan S.A."/>
            <person name="Khouri H."/>
            <person name="Dimitrov G.I."/>
            <person name="Watkins K.L."/>
            <person name="Mulligan S."/>
            <person name="Benton J."/>
            <person name="Radune D."/>
            <person name="Fisher D.J."/>
            <person name="Atkins H.S."/>
            <person name="Hiscox T."/>
            <person name="Jost B.H."/>
            <person name="Billington S.J."/>
            <person name="Songer J.G."/>
            <person name="McClane B.A."/>
            <person name="Titball R.W."/>
            <person name="Rood J.I."/>
            <person name="Melville S.B."/>
            <person name="Paulsen I.T."/>
        </authorList>
    </citation>
    <scope>NUCLEOTIDE SEQUENCE [LARGE SCALE GENOMIC DNA]</scope>
    <source>
        <strain evidence="3">ATCC 13124 / DSM 756 / JCM 1290 / NCIMB 6125 / NCTC 8237 / S 107 / Type A</strain>
    </source>
</reference>
<dbReference type="Proteomes" id="UP000001823">
    <property type="component" value="Chromosome"/>
</dbReference>
<dbReference type="SUPFAM" id="SSF55729">
    <property type="entry name" value="Acyl-CoA N-acyltransferases (Nat)"/>
    <property type="match status" value="1"/>
</dbReference>
<feature type="domain" description="N-acetyltransferase" evidence="1">
    <location>
        <begin position="3"/>
        <end position="162"/>
    </location>
</feature>
<dbReference type="InterPro" id="IPR000182">
    <property type="entry name" value="GNAT_dom"/>
</dbReference>
<dbReference type="Gene3D" id="3.40.630.30">
    <property type="match status" value="1"/>
</dbReference>
<name>A0A0H2YP72_CLOP1</name>
<keyword evidence="3" id="KW-1185">Reference proteome</keyword>
<dbReference type="KEGG" id="cpf:CPF_0811"/>